<dbReference type="PROSITE" id="PS50297">
    <property type="entry name" value="ANK_REP_REGION"/>
    <property type="match status" value="4"/>
</dbReference>
<proteinExistence type="predicted"/>
<dbReference type="InterPro" id="IPR002110">
    <property type="entry name" value="Ankyrin_rpt"/>
</dbReference>
<feature type="compositionally biased region" description="Polar residues" evidence="2">
    <location>
        <begin position="297"/>
        <end position="306"/>
    </location>
</feature>
<comment type="caution">
    <text evidence="3">The sequence shown here is derived from an EMBL/GenBank/DDBJ whole genome shotgun (WGS) entry which is preliminary data.</text>
</comment>
<sequence>MEDEELKRWPTLRDRLCSDGFLFPQYPIKPYHLKGIHRAVFYRDLEELKFILLTRYDINKRDRKERTALHLACATGQPEMVRLLVSRKCELNLCDREDRTPLIKAVQLKQEACATLLLQNGADPNITDVFGRTALHYAVYNEDTSMIEKLLSHGANIEECSKDEYPPLFLAVSQRKVKMVEFLLKKKANINAVDYLGRSALILAVTLGEKDIVILLLQHNIDVFSRDVYGKLAEDYASEAKNRVIFELIYEYERKKHEELSINSNPVSSQKQPALKATSGKEDSISNIATEIKDGQKSGTVSSQKQPALKDTSDKNDSVSNTATEIKDEQKSGTVLPAVEQCLNRSLYRPDAVAQPVTEDEFALESEIISKLYIPKRKIISPRSIEDALPPVEEAVDRCLYLLDRFAQPVTKDEFALESENISEPYFTNRRTISQQSAENVDTACGIDKTENGNVFEDQNVDKEGKALPATGQKANVSPEQPPLFTNLLSDLLYPRLL</sequence>
<accession>A0A2J8PXT8</accession>
<dbReference type="Gene3D" id="1.25.40.20">
    <property type="entry name" value="Ankyrin repeat-containing domain"/>
    <property type="match status" value="2"/>
</dbReference>
<dbReference type="InterPro" id="IPR050657">
    <property type="entry name" value="Ankyrin_repeat_domain"/>
</dbReference>
<evidence type="ECO:0000313" key="3">
    <source>
        <dbReference type="EMBL" id="PNI88824.1"/>
    </source>
</evidence>
<feature type="repeat" description="ANK" evidence="1">
    <location>
        <begin position="163"/>
        <end position="195"/>
    </location>
</feature>
<feature type="repeat" description="ANK" evidence="1">
    <location>
        <begin position="130"/>
        <end position="162"/>
    </location>
</feature>
<evidence type="ECO:0000256" key="1">
    <source>
        <dbReference type="PROSITE-ProRule" id="PRU00023"/>
    </source>
</evidence>
<protein>
    <submittedName>
        <fullName evidence="3">ANKRD36C isoform 4</fullName>
    </submittedName>
</protein>
<dbReference type="Pfam" id="PF00023">
    <property type="entry name" value="Ank"/>
    <property type="match status" value="1"/>
</dbReference>
<keyword evidence="1" id="KW-0040">ANK repeat</keyword>
<feature type="compositionally biased region" description="Polar residues" evidence="2">
    <location>
        <begin position="261"/>
        <end position="272"/>
    </location>
</feature>
<reference evidence="3 4" key="1">
    <citation type="submission" date="2017-12" db="EMBL/GenBank/DDBJ databases">
        <title>High-resolution comparative analysis of great ape genomes.</title>
        <authorList>
            <person name="Pollen A."/>
            <person name="Hastie A."/>
            <person name="Hormozdiari F."/>
            <person name="Dougherty M."/>
            <person name="Liu R."/>
            <person name="Chaisson M."/>
            <person name="Hoppe E."/>
            <person name="Hill C."/>
            <person name="Pang A."/>
            <person name="Hillier L."/>
            <person name="Baker C."/>
            <person name="Armstrong J."/>
            <person name="Shendure J."/>
            <person name="Paten B."/>
            <person name="Wilson R."/>
            <person name="Chao H."/>
            <person name="Schneider V."/>
            <person name="Ventura M."/>
            <person name="Kronenberg Z."/>
            <person name="Murali S."/>
            <person name="Gordon D."/>
            <person name="Cantsilieris S."/>
            <person name="Munson K."/>
            <person name="Nelson B."/>
            <person name="Raja A."/>
            <person name="Underwood J."/>
            <person name="Diekhans M."/>
            <person name="Fiddes I."/>
            <person name="Haussler D."/>
            <person name="Eichler E."/>
        </authorList>
    </citation>
    <scope>NUCLEOTIDE SEQUENCE [LARGE SCALE GENOMIC DNA]</scope>
    <source>
        <strain evidence="3">Yerkes chimp pedigree #C0471</strain>
    </source>
</reference>
<feature type="repeat" description="ANK" evidence="1">
    <location>
        <begin position="196"/>
        <end position="228"/>
    </location>
</feature>
<feature type="repeat" description="ANK" evidence="1">
    <location>
        <begin position="97"/>
        <end position="129"/>
    </location>
</feature>
<feature type="region of interest" description="Disordered" evidence="2">
    <location>
        <begin position="260"/>
        <end position="331"/>
    </location>
</feature>
<dbReference type="SMART" id="SM00248">
    <property type="entry name" value="ANK"/>
    <property type="match status" value="7"/>
</dbReference>
<dbReference type="InterPro" id="IPR036770">
    <property type="entry name" value="Ankyrin_rpt-contain_sf"/>
</dbReference>
<gene>
    <name evidence="3" type="ORF">CK820_G0051126</name>
</gene>
<dbReference type="PROSITE" id="PS50088">
    <property type="entry name" value="ANK_REPEAT"/>
    <property type="match status" value="5"/>
</dbReference>
<dbReference type="PANTHER" id="PTHR24147">
    <property type="entry name" value="ANKYRIN REPEAT DOMAIN 36-RELATED"/>
    <property type="match status" value="1"/>
</dbReference>
<dbReference type="Pfam" id="PF13637">
    <property type="entry name" value="Ank_4"/>
    <property type="match status" value="1"/>
</dbReference>
<dbReference type="Pfam" id="PF12796">
    <property type="entry name" value="Ank_2"/>
    <property type="match status" value="1"/>
</dbReference>
<dbReference type="SUPFAM" id="SSF48403">
    <property type="entry name" value="Ankyrin repeat"/>
    <property type="match status" value="1"/>
</dbReference>
<dbReference type="EMBL" id="NBAG03000114">
    <property type="protein sequence ID" value="PNI88824.1"/>
    <property type="molecule type" value="Genomic_DNA"/>
</dbReference>
<evidence type="ECO:0000313" key="4">
    <source>
        <dbReference type="Proteomes" id="UP000236370"/>
    </source>
</evidence>
<feature type="repeat" description="ANK" evidence="1">
    <location>
        <begin position="64"/>
        <end position="96"/>
    </location>
</feature>
<dbReference type="AlphaFoldDB" id="A0A2J8PXT8"/>
<name>A0A2J8PXT8_PANTR</name>
<evidence type="ECO:0000256" key="2">
    <source>
        <dbReference type="SAM" id="MobiDB-lite"/>
    </source>
</evidence>
<dbReference type="Proteomes" id="UP000236370">
    <property type="component" value="Unassembled WGS sequence"/>
</dbReference>
<dbReference type="PANTHER" id="PTHR24147:SF71">
    <property type="entry name" value="ANKYRIN REPEAT DOMAIN-CONTAINING PROTEIN 36C"/>
    <property type="match status" value="1"/>
</dbReference>
<organism evidence="3 4">
    <name type="scientific">Pan troglodytes</name>
    <name type="common">Chimpanzee</name>
    <dbReference type="NCBI Taxonomy" id="9598"/>
    <lineage>
        <taxon>Eukaryota</taxon>
        <taxon>Metazoa</taxon>
        <taxon>Chordata</taxon>
        <taxon>Craniata</taxon>
        <taxon>Vertebrata</taxon>
        <taxon>Euteleostomi</taxon>
        <taxon>Mammalia</taxon>
        <taxon>Eutheria</taxon>
        <taxon>Euarchontoglires</taxon>
        <taxon>Primates</taxon>
        <taxon>Haplorrhini</taxon>
        <taxon>Catarrhini</taxon>
        <taxon>Hominidae</taxon>
        <taxon>Pan</taxon>
    </lineage>
</organism>